<evidence type="ECO:0000313" key="3">
    <source>
        <dbReference type="EMBL" id="RDE99874.1"/>
    </source>
</evidence>
<evidence type="ECO:0000259" key="2">
    <source>
        <dbReference type="SMART" id="SM00945"/>
    </source>
</evidence>
<dbReference type="SUPFAM" id="SSF48657">
    <property type="entry name" value="FinO-like"/>
    <property type="match status" value="1"/>
</dbReference>
<comment type="caution">
    <text evidence="3">The sequence shown here is derived from an EMBL/GenBank/DDBJ whole genome shotgun (WGS) entry which is preliminary data.</text>
</comment>
<dbReference type="SMART" id="SM00945">
    <property type="entry name" value="ProQ"/>
    <property type="match status" value="1"/>
</dbReference>
<sequence length="155" mass="18143">MARKNTQKLKENLERLKERFPNAFFDTKPLIPTIAEEMLAELGDDPLSALVKPTMRNYMRTPKYLKHVISRKWLRNLQGSKVRLITEEERQTAQKQYAQIEEHNRPATARYRMALALAKESQIEFQKAELLPSHTDTNKKVLVITRKTKKAIDEP</sequence>
<evidence type="ECO:0000256" key="1">
    <source>
        <dbReference type="ARBA" id="ARBA00022884"/>
    </source>
</evidence>
<keyword evidence="1" id="KW-0694">RNA-binding</keyword>
<dbReference type="Gene3D" id="1.10.1710.10">
    <property type="entry name" value="ProQ/FinO domain"/>
    <property type="match status" value="1"/>
</dbReference>
<organism evidence="3 4">
    <name type="scientific">Haemophilus parahaemolyticus</name>
    <dbReference type="NCBI Taxonomy" id="735"/>
    <lineage>
        <taxon>Bacteria</taxon>
        <taxon>Pseudomonadati</taxon>
        <taxon>Pseudomonadota</taxon>
        <taxon>Gammaproteobacteria</taxon>
        <taxon>Pasteurellales</taxon>
        <taxon>Pasteurellaceae</taxon>
        <taxon>Haemophilus</taxon>
    </lineage>
</organism>
<dbReference type="RefSeq" id="WP_111313676.1">
    <property type="nucleotide sequence ID" value="NZ_QEQD01000014.1"/>
</dbReference>
<dbReference type="Pfam" id="PF04352">
    <property type="entry name" value="ProQ"/>
    <property type="match status" value="1"/>
</dbReference>
<dbReference type="Proteomes" id="UP000253999">
    <property type="component" value="Unassembled WGS sequence"/>
</dbReference>
<reference evidence="3 4" key="1">
    <citation type="submission" date="2018-05" db="EMBL/GenBank/DDBJ databases">
        <title>Draft Genome Sequences for a Diverse set of 7 Haemophilus Species.</title>
        <authorList>
            <person name="Nichols M."/>
            <person name="Topaz N."/>
            <person name="Wang X."/>
            <person name="Wang X."/>
            <person name="Boxrud D."/>
        </authorList>
    </citation>
    <scope>NUCLEOTIDE SEQUENCE [LARGE SCALE GENOMIC DNA]</scope>
    <source>
        <strain evidence="3 4">C2010039593</strain>
    </source>
</reference>
<proteinExistence type="predicted"/>
<name>A0A369Z4I6_HAEPH</name>
<feature type="domain" description="ProQ/FinO" evidence="2">
    <location>
        <begin position="4"/>
        <end position="113"/>
    </location>
</feature>
<evidence type="ECO:0000313" key="4">
    <source>
        <dbReference type="Proteomes" id="UP000253999"/>
    </source>
</evidence>
<dbReference type="InterPro" id="IPR036442">
    <property type="entry name" value="ProQ/FinO_sf"/>
</dbReference>
<protein>
    <recommendedName>
        <fullName evidence="2">ProQ/FinO domain-containing protein</fullName>
    </recommendedName>
</protein>
<dbReference type="GO" id="GO:0003723">
    <property type="term" value="F:RNA binding"/>
    <property type="evidence" value="ECO:0007669"/>
    <property type="project" value="UniProtKB-KW"/>
</dbReference>
<dbReference type="EMBL" id="QEQD01000014">
    <property type="protein sequence ID" value="RDE99874.1"/>
    <property type="molecule type" value="Genomic_DNA"/>
</dbReference>
<accession>A0A369Z4I6</accession>
<dbReference type="AlphaFoldDB" id="A0A369Z4I6"/>
<gene>
    <name evidence="3" type="ORF">DPV98_10415</name>
</gene>
<dbReference type="InterPro" id="IPR016103">
    <property type="entry name" value="ProQ/FinO"/>
</dbReference>